<keyword evidence="1" id="KW-0145">Chemotaxis</keyword>
<dbReference type="GO" id="GO:0006935">
    <property type="term" value="P:chemotaxis"/>
    <property type="evidence" value="ECO:0007669"/>
    <property type="project" value="UniProtKB-KW"/>
</dbReference>
<evidence type="ECO:0000256" key="1">
    <source>
        <dbReference type="ARBA" id="ARBA00022500"/>
    </source>
</evidence>
<accession>A0A1M6GBG5</accession>
<name>A0A1M6GBG5_9CLOT</name>
<evidence type="ECO:0000313" key="4">
    <source>
        <dbReference type="Proteomes" id="UP000184310"/>
    </source>
</evidence>
<dbReference type="AlphaFoldDB" id="A0A1M6GBG5"/>
<dbReference type="SUPFAM" id="SSF103039">
    <property type="entry name" value="CheC-like"/>
    <property type="match status" value="1"/>
</dbReference>
<evidence type="ECO:0000259" key="2">
    <source>
        <dbReference type="Pfam" id="PF13690"/>
    </source>
</evidence>
<dbReference type="InterPro" id="IPR028051">
    <property type="entry name" value="CheX-like_dom"/>
</dbReference>
<reference evidence="3 4" key="1">
    <citation type="submission" date="2016-11" db="EMBL/GenBank/DDBJ databases">
        <authorList>
            <person name="Jaros S."/>
            <person name="Januszkiewicz K."/>
            <person name="Wedrychowicz H."/>
        </authorList>
    </citation>
    <scope>NUCLEOTIDE SEQUENCE [LARGE SCALE GENOMIC DNA]</scope>
    <source>
        <strain evidence="3 4">DSM 21758</strain>
    </source>
</reference>
<sequence>MKVEIINSFIKALESTLNENGGFVLYCKGKKALNCVNINKKVAIIIDLFGKSTIHGKVIITMKEEIAQKIIGFLLGGAVVSEIDSMGVSALGEYGSWVVSSATTNVQEFGEKITDFKVDIETNLEGIEDKEVYCYGKPFISLEYLIDNHDIELSVAVS</sequence>
<protein>
    <submittedName>
        <fullName evidence="3">Chemotaxis protein CheX</fullName>
    </submittedName>
</protein>
<dbReference type="OrthoDB" id="9788100at2"/>
<keyword evidence="4" id="KW-1185">Reference proteome</keyword>
<organism evidence="3 4">
    <name type="scientific">Clostridium cavendishii DSM 21758</name>
    <dbReference type="NCBI Taxonomy" id="1121302"/>
    <lineage>
        <taxon>Bacteria</taxon>
        <taxon>Bacillati</taxon>
        <taxon>Bacillota</taxon>
        <taxon>Clostridia</taxon>
        <taxon>Eubacteriales</taxon>
        <taxon>Clostridiaceae</taxon>
        <taxon>Clostridium</taxon>
    </lineage>
</organism>
<dbReference type="InterPro" id="IPR028976">
    <property type="entry name" value="CheC-like_sf"/>
</dbReference>
<dbReference type="STRING" id="1121302.SAMN02745163_01238"/>
<evidence type="ECO:0000313" key="3">
    <source>
        <dbReference type="EMBL" id="SHJ07275.1"/>
    </source>
</evidence>
<dbReference type="RefSeq" id="WP_072985812.1">
    <property type="nucleotide sequence ID" value="NZ_FQZB01000006.1"/>
</dbReference>
<dbReference type="Gene3D" id="3.40.1550.10">
    <property type="entry name" value="CheC-like"/>
    <property type="match status" value="1"/>
</dbReference>
<dbReference type="Proteomes" id="UP000184310">
    <property type="component" value="Unassembled WGS sequence"/>
</dbReference>
<gene>
    <name evidence="3" type="ORF">SAMN02745163_01238</name>
</gene>
<feature type="domain" description="Chemotaxis phosphatase CheX-like" evidence="2">
    <location>
        <begin position="43"/>
        <end position="126"/>
    </location>
</feature>
<dbReference type="EMBL" id="FQZB01000006">
    <property type="protein sequence ID" value="SHJ07275.1"/>
    <property type="molecule type" value="Genomic_DNA"/>
</dbReference>
<proteinExistence type="predicted"/>
<dbReference type="Pfam" id="PF13690">
    <property type="entry name" value="CheX"/>
    <property type="match status" value="1"/>
</dbReference>